<dbReference type="RefSeq" id="WP_114351868.1">
    <property type="nucleotide sequence ID" value="NZ_QPJJ01000003.1"/>
</dbReference>
<evidence type="ECO:0000256" key="1">
    <source>
        <dbReference type="ARBA" id="ARBA00022741"/>
    </source>
</evidence>
<dbReference type="PANTHER" id="PTHR43309">
    <property type="entry name" value="5-OXOPROLINASE SUBUNIT C"/>
    <property type="match status" value="1"/>
</dbReference>
<dbReference type="InterPro" id="IPR052708">
    <property type="entry name" value="PxpC"/>
</dbReference>
<organism evidence="5 6">
    <name type="scientific">Saliterribacillus persicus</name>
    <dbReference type="NCBI Taxonomy" id="930114"/>
    <lineage>
        <taxon>Bacteria</taxon>
        <taxon>Bacillati</taxon>
        <taxon>Bacillota</taxon>
        <taxon>Bacilli</taxon>
        <taxon>Bacillales</taxon>
        <taxon>Bacillaceae</taxon>
        <taxon>Saliterribacillus</taxon>
    </lineage>
</organism>
<keyword evidence="3" id="KW-0067">ATP-binding</keyword>
<keyword evidence="2" id="KW-0378">Hydrolase</keyword>
<evidence type="ECO:0000256" key="3">
    <source>
        <dbReference type="ARBA" id="ARBA00022840"/>
    </source>
</evidence>
<dbReference type="SUPFAM" id="SSF50891">
    <property type="entry name" value="Cyclophilin-like"/>
    <property type="match status" value="1"/>
</dbReference>
<accession>A0A368Y5Y9</accession>
<dbReference type="InterPro" id="IPR003778">
    <property type="entry name" value="CT_A_B"/>
</dbReference>
<dbReference type="GO" id="GO:0005524">
    <property type="term" value="F:ATP binding"/>
    <property type="evidence" value="ECO:0007669"/>
    <property type="project" value="UniProtKB-KW"/>
</dbReference>
<sequence length="320" mass="35674">MSLTVIEDGLYTSIQDVGRTGYQAYGFSKSGPMDYFSMQLANYIVQNKPNDAVLEMSLIGPTLYADTDCVIAVTGADMQAEINEKGIQLGKAITLRAGDTLKFKAAKFGVYSYLAVQGGILVNNILGSKALVVRTNNKGIQFRRLKTGDTLNIATTSEYATSSWYVATDIFHYVRKKQPIIHYMRGPQADWFDKQALLQLESQPWTISNNSNRMGYRLEGEKLNSINKAQLHTEGTSFGAIQVPANGKPIVLMADAQPTGGYPKIGQIIKTDLKILAQLRPGESFRLKEISLEEAINFYKKEQEKLVKLKHFIDLKWKEA</sequence>
<evidence type="ECO:0000313" key="5">
    <source>
        <dbReference type="EMBL" id="RCW74748.1"/>
    </source>
</evidence>
<keyword evidence="1" id="KW-0547">Nucleotide-binding</keyword>
<dbReference type="OrthoDB" id="9782422at2"/>
<evidence type="ECO:0000313" key="6">
    <source>
        <dbReference type="Proteomes" id="UP000252585"/>
    </source>
</evidence>
<dbReference type="Proteomes" id="UP000252585">
    <property type="component" value="Unassembled WGS sequence"/>
</dbReference>
<dbReference type="GO" id="GO:0016787">
    <property type="term" value="F:hydrolase activity"/>
    <property type="evidence" value="ECO:0007669"/>
    <property type="project" value="UniProtKB-KW"/>
</dbReference>
<gene>
    <name evidence="5" type="ORF">DFR57_10344</name>
</gene>
<dbReference type="AlphaFoldDB" id="A0A368Y5Y9"/>
<protein>
    <submittedName>
        <fullName evidence="5">Antagonist of KipI</fullName>
    </submittedName>
</protein>
<name>A0A368Y5Y9_9BACI</name>
<proteinExistence type="predicted"/>
<dbReference type="SMART" id="SM00797">
    <property type="entry name" value="AHS2"/>
    <property type="match status" value="1"/>
</dbReference>
<reference evidence="5 6" key="1">
    <citation type="submission" date="2018-07" db="EMBL/GenBank/DDBJ databases">
        <title>Genomic Encyclopedia of Type Strains, Phase IV (KMG-IV): sequencing the most valuable type-strain genomes for metagenomic binning, comparative biology and taxonomic classification.</title>
        <authorList>
            <person name="Goeker M."/>
        </authorList>
    </citation>
    <scope>NUCLEOTIDE SEQUENCE [LARGE SCALE GENOMIC DNA]</scope>
    <source>
        <strain evidence="5 6">DSM 27696</strain>
    </source>
</reference>
<feature type="domain" description="Carboxyltransferase" evidence="4">
    <location>
        <begin position="24"/>
        <end position="306"/>
    </location>
</feature>
<comment type="caution">
    <text evidence="5">The sequence shown here is derived from an EMBL/GenBank/DDBJ whole genome shotgun (WGS) entry which is preliminary data.</text>
</comment>
<dbReference type="EMBL" id="QPJJ01000003">
    <property type="protein sequence ID" value="RCW74748.1"/>
    <property type="molecule type" value="Genomic_DNA"/>
</dbReference>
<dbReference type="Pfam" id="PF02626">
    <property type="entry name" value="CT_A_B"/>
    <property type="match status" value="1"/>
</dbReference>
<evidence type="ECO:0000256" key="2">
    <source>
        <dbReference type="ARBA" id="ARBA00022801"/>
    </source>
</evidence>
<keyword evidence="6" id="KW-1185">Reference proteome</keyword>
<dbReference type="NCBIfam" id="TIGR00724">
    <property type="entry name" value="urea_amlyse_rel"/>
    <property type="match status" value="1"/>
</dbReference>
<dbReference type="PANTHER" id="PTHR43309:SF5">
    <property type="entry name" value="5-OXOPROLINASE SUBUNIT C"/>
    <property type="match status" value="1"/>
</dbReference>
<dbReference type="InterPro" id="IPR029000">
    <property type="entry name" value="Cyclophilin-like_dom_sf"/>
</dbReference>
<evidence type="ECO:0000259" key="4">
    <source>
        <dbReference type="SMART" id="SM00797"/>
    </source>
</evidence>
<dbReference type="Gene3D" id="2.40.100.10">
    <property type="entry name" value="Cyclophilin-like"/>
    <property type="match status" value="1"/>
</dbReference>